<gene>
    <name evidence="2" type="ORF">B4N89_12845</name>
</gene>
<keyword evidence="1" id="KW-0472">Membrane</keyword>
<evidence type="ECO:0000256" key="1">
    <source>
        <dbReference type="SAM" id="Phobius"/>
    </source>
</evidence>
<reference evidence="2 3" key="1">
    <citation type="submission" date="2017-03" db="EMBL/GenBank/DDBJ databases">
        <title>Draft genome sequence of Streptomyces scabrisporus NF3, endophyte isolated from Amphipterygium adstringens.</title>
        <authorList>
            <person name="Vazquez M."/>
            <person name="Ceapa C.D."/>
            <person name="Rodriguez Luna D."/>
            <person name="Sanchez Esquivel S."/>
        </authorList>
    </citation>
    <scope>NUCLEOTIDE SEQUENCE [LARGE SCALE GENOMIC DNA]</scope>
    <source>
        <strain evidence="2 3">NF3</strain>
    </source>
</reference>
<dbReference type="AlphaFoldDB" id="A0A1T3P7M1"/>
<keyword evidence="3" id="KW-1185">Reference proteome</keyword>
<dbReference type="Proteomes" id="UP000190037">
    <property type="component" value="Unassembled WGS sequence"/>
</dbReference>
<keyword evidence="1" id="KW-1133">Transmembrane helix</keyword>
<organism evidence="2 3">
    <name type="scientific">Embleya scabrispora</name>
    <dbReference type="NCBI Taxonomy" id="159449"/>
    <lineage>
        <taxon>Bacteria</taxon>
        <taxon>Bacillati</taxon>
        <taxon>Actinomycetota</taxon>
        <taxon>Actinomycetes</taxon>
        <taxon>Kitasatosporales</taxon>
        <taxon>Streptomycetaceae</taxon>
        <taxon>Embleya</taxon>
    </lineage>
</organism>
<keyword evidence="1" id="KW-0812">Transmembrane</keyword>
<feature type="transmembrane region" description="Helical" evidence="1">
    <location>
        <begin position="12"/>
        <end position="45"/>
    </location>
</feature>
<comment type="caution">
    <text evidence="2">The sequence shown here is derived from an EMBL/GenBank/DDBJ whole genome shotgun (WGS) entry which is preliminary data.</text>
</comment>
<sequence>MSHRGPYIAAGIVVAIIALIVLPSWIAWTIVAVAIGLPVVAYFTLDRSQRRRLHRIRRREIR</sequence>
<evidence type="ECO:0000313" key="2">
    <source>
        <dbReference type="EMBL" id="OPC85002.1"/>
    </source>
</evidence>
<name>A0A1T3P7M1_9ACTN</name>
<proteinExistence type="predicted"/>
<dbReference type="RefSeq" id="WP_078979320.1">
    <property type="nucleotide sequence ID" value="NZ_MWQN01000001.1"/>
</dbReference>
<dbReference type="EMBL" id="MWQN01000001">
    <property type="protein sequence ID" value="OPC85002.1"/>
    <property type="molecule type" value="Genomic_DNA"/>
</dbReference>
<protein>
    <submittedName>
        <fullName evidence="2">Uncharacterized protein</fullName>
    </submittedName>
</protein>
<evidence type="ECO:0000313" key="3">
    <source>
        <dbReference type="Proteomes" id="UP000190037"/>
    </source>
</evidence>
<accession>A0A1T3P7M1</accession>